<keyword evidence="3" id="KW-1185">Reference proteome</keyword>
<name>A0A364Y5T6_9BACT</name>
<dbReference type="OrthoDB" id="9813729at2"/>
<protein>
    <submittedName>
        <fullName evidence="2">Uncharacterized protein</fullName>
    </submittedName>
</protein>
<feature type="signal peptide" evidence="1">
    <location>
        <begin position="1"/>
        <end position="20"/>
    </location>
</feature>
<dbReference type="AlphaFoldDB" id="A0A364Y5T6"/>
<sequence length="99" mass="10678">MKKLLSIIGLTVLGAITVNAQSSKTESYPYWTIAKGVQQLQFKDSDYKPSAIVTGNAGWTVSKGVNRSTDARTGSVQTGGRPTWFISKGVARQQAEKSK</sequence>
<evidence type="ECO:0000313" key="2">
    <source>
        <dbReference type="EMBL" id="RAW01197.1"/>
    </source>
</evidence>
<comment type="caution">
    <text evidence="2">The sequence shown here is derived from an EMBL/GenBank/DDBJ whole genome shotgun (WGS) entry which is preliminary data.</text>
</comment>
<dbReference type="EMBL" id="QMFY01000004">
    <property type="protein sequence ID" value="RAW01197.1"/>
    <property type="molecule type" value="Genomic_DNA"/>
</dbReference>
<reference evidence="2 3" key="1">
    <citation type="submission" date="2018-06" db="EMBL/GenBank/DDBJ databases">
        <title>Chryseolinea flavus sp. nov., a member of the phylum Bacteroidetes isolated from soil.</title>
        <authorList>
            <person name="Li Y."/>
            <person name="Wang J."/>
        </authorList>
    </citation>
    <scope>NUCLEOTIDE SEQUENCE [LARGE SCALE GENOMIC DNA]</scope>
    <source>
        <strain evidence="2 3">SDU1-6</strain>
    </source>
</reference>
<keyword evidence="1" id="KW-0732">Signal</keyword>
<gene>
    <name evidence="2" type="ORF">DQQ10_09790</name>
</gene>
<accession>A0A364Y5T6</accession>
<dbReference type="RefSeq" id="WP_112746683.1">
    <property type="nucleotide sequence ID" value="NZ_QMFY01000004.1"/>
</dbReference>
<dbReference type="Proteomes" id="UP000251889">
    <property type="component" value="Unassembled WGS sequence"/>
</dbReference>
<evidence type="ECO:0000313" key="3">
    <source>
        <dbReference type="Proteomes" id="UP000251889"/>
    </source>
</evidence>
<feature type="chain" id="PRO_5016694413" evidence="1">
    <location>
        <begin position="21"/>
        <end position="99"/>
    </location>
</feature>
<organism evidence="2 3">
    <name type="scientific">Pseudochryseolinea flava</name>
    <dbReference type="NCBI Taxonomy" id="2059302"/>
    <lineage>
        <taxon>Bacteria</taxon>
        <taxon>Pseudomonadati</taxon>
        <taxon>Bacteroidota</taxon>
        <taxon>Cytophagia</taxon>
        <taxon>Cytophagales</taxon>
        <taxon>Fulvivirgaceae</taxon>
        <taxon>Pseudochryseolinea</taxon>
    </lineage>
</organism>
<evidence type="ECO:0000256" key="1">
    <source>
        <dbReference type="SAM" id="SignalP"/>
    </source>
</evidence>
<proteinExistence type="predicted"/>